<dbReference type="InterPro" id="IPR051205">
    <property type="entry name" value="UbiH/COQ6_monooxygenase"/>
</dbReference>
<dbReference type="EMBL" id="RZNJ01000004">
    <property type="protein sequence ID" value="RUT30128.1"/>
    <property type="molecule type" value="Genomic_DNA"/>
</dbReference>
<dbReference type="InterPro" id="IPR036188">
    <property type="entry name" value="FAD/NAD-bd_sf"/>
</dbReference>
<dbReference type="AlphaFoldDB" id="A0A433X7V9"/>
<comment type="similarity">
    <text evidence="3">Belongs to the UbiH/COQ6 family.</text>
</comment>
<dbReference type="GO" id="GO:0004497">
    <property type="term" value="F:monooxygenase activity"/>
    <property type="evidence" value="ECO:0007669"/>
    <property type="project" value="UniProtKB-KW"/>
</dbReference>
<dbReference type="RefSeq" id="WP_127188908.1">
    <property type="nucleotide sequence ID" value="NZ_RZNJ01000004.1"/>
</dbReference>
<keyword evidence="8" id="KW-0472">Membrane</keyword>
<dbReference type="GO" id="GO:0016705">
    <property type="term" value="F:oxidoreductase activity, acting on paired donors, with incorporation or reduction of molecular oxygen"/>
    <property type="evidence" value="ECO:0007669"/>
    <property type="project" value="InterPro"/>
</dbReference>
<reference evidence="10 11" key="1">
    <citation type="journal article" date="2016" name="Int. J. Syst. Evol. Microbiol.">
        <title>Arsenicitalea aurantiaca gen. nov., sp. nov., a new member of the family Hyphomicrobiaceae, isolated from high-arsenic sediment.</title>
        <authorList>
            <person name="Mu Y."/>
            <person name="Zhou L."/>
            <person name="Zeng X.C."/>
            <person name="Liu L."/>
            <person name="Pan Y."/>
            <person name="Chen X."/>
            <person name="Wang J."/>
            <person name="Li S."/>
            <person name="Li W.J."/>
            <person name="Wang Y."/>
        </authorList>
    </citation>
    <scope>NUCLEOTIDE SEQUENCE [LARGE SCALE GENOMIC DNA]</scope>
    <source>
        <strain evidence="10 11">42-50</strain>
    </source>
</reference>
<evidence type="ECO:0000256" key="7">
    <source>
        <dbReference type="ARBA" id="ARBA00023033"/>
    </source>
</evidence>
<comment type="caution">
    <text evidence="10">The sequence shown here is derived from an EMBL/GenBank/DDBJ whole genome shotgun (WGS) entry which is preliminary data.</text>
</comment>
<name>A0A433X7V9_9HYPH</name>
<evidence type="ECO:0000313" key="10">
    <source>
        <dbReference type="EMBL" id="RUT30128.1"/>
    </source>
</evidence>
<evidence type="ECO:0000256" key="8">
    <source>
        <dbReference type="SAM" id="Phobius"/>
    </source>
</evidence>
<dbReference type="Pfam" id="PF01494">
    <property type="entry name" value="FAD_binding_3"/>
    <property type="match status" value="1"/>
</dbReference>
<comment type="pathway">
    <text evidence="2">Cofactor biosynthesis; ubiquinone biosynthesis.</text>
</comment>
<dbReference type="PANTHER" id="PTHR43876">
    <property type="entry name" value="UBIQUINONE BIOSYNTHESIS MONOOXYGENASE COQ6, MITOCHONDRIAL"/>
    <property type="match status" value="1"/>
</dbReference>
<dbReference type="GO" id="GO:0006744">
    <property type="term" value="P:ubiquinone biosynthetic process"/>
    <property type="evidence" value="ECO:0007669"/>
    <property type="project" value="UniProtKB-UniPathway"/>
</dbReference>
<dbReference type="InterPro" id="IPR018168">
    <property type="entry name" value="Ubi_Hdrlase_CS"/>
</dbReference>
<dbReference type="GO" id="GO:0071949">
    <property type="term" value="F:FAD binding"/>
    <property type="evidence" value="ECO:0007669"/>
    <property type="project" value="InterPro"/>
</dbReference>
<dbReference type="PROSITE" id="PS01304">
    <property type="entry name" value="UBIH"/>
    <property type="match status" value="1"/>
</dbReference>
<keyword evidence="7" id="KW-0503">Monooxygenase</keyword>
<evidence type="ECO:0000256" key="6">
    <source>
        <dbReference type="ARBA" id="ARBA00023002"/>
    </source>
</evidence>
<accession>A0A433X7V9</accession>
<dbReference type="UniPathway" id="UPA00232"/>
<dbReference type="Gene3D" id="3.50.50.60">
    <property type="entry name" value="FAD/NAD(P)-binding domain"/>
    <property type="match status" value="2"/>
</dbReference>
<dbReference type="OrthoDB" id="9796623at2"/>
<evidence type="ECO:0000313" key="11">
    <source>
        <dbReference type="Proteomes" id="UP000281547"/>
    </source>
</evidence>
<dbReference type="PANTHER" id="PTHR43876:SF7">
    <property type="entry name" value="UBIQUINONE BIOSYNTHESIS MONOOXYGENASE COQ6, MITOCHONDRIAL"/>
    <property type="match status" value="1"/>
</dbReference>
<feature type="transmembrane region" description="Helical" evidence="8">
    <location>
        <begin position="12"/>
        <end position="32"/>
    </location>
</feature>
<dbReference type="Proteomes" id="UP000281547">
    <property type="component" value="Unassembled WGS sequence"/>
</dbReference>
<evidence type="ECO:0000259" key="9">
    <source>
        <dbReference type="Pfam" id="PF01494"/>
    </source>
</evidence>
<dbReference type="FunFam" id="3.50.50.60:FF:000021">
    <property type="entry name" value="Ubiquinone biosynthesis monooxygenase COQ6"/>
    <property type="match status" value="1"/>
</dbReference>
<dbReference type="SUPFAM" id="SSF51905">
    <property type="entry name" value="FAD/NAD(P)-binding domain"/>
    <property type="match status" value="1"/>
</dbReference>
<gene>
    <name evidence="10" type="ORF">EMQ25_12455</name>
</gene>
<evidence type="ECO:0000256" key="3">
    <source>
        <dbReference type="ARBA" id="ARBA00005349"/>
    </source>
</evidence>
<dbReference type="InterPro" id="IPR010971">
    <property type="entry name" value="UbiH/COQ6"/>
</dbReference>
<proteinExistence type="inferred from homology"/>
<dbReference type="GO" id="GO:0110142">
    <property type="term" value="C:ubiquinone biosynthesis complex"/>
    <property type="evidence" value="ECO:0007669"/>
    <property type="project" value="UniProtKB-ARBA"/>
</dbReference>
<keyword evidence="4" id="KW-0285">Flavoprotein</keyword>
<keyword evidence="8" id="KW-1133">Transmembrane helix</keyword>
<protein>
    <submittedName>
        <fullName evidence="10">2-octaprenyl-6-methoxyphenyl hydroxylase</fullName>
    </submittedName>
</protein>
<evidence type="ECO:0000256" key="5">
    <source>
        <dbReference type="ARBA" id="ARBA00022827"/>
    </source>
</evidence>
<keyword evidence="11" id="KW-1185">Reference proteome</keyword>
<dbReference type="NCBIfam" id="TIGR01988">
    <property type="entry name" value="Ubi-OHases"/>
    <property type="match status" value="1"/>
</dbReference>
<dbReference type="InterPro" id="IPR002938">
    <property type="entry name" value="FAD-bd"/>
</dbReference>
<organism evidence="10 11">
    <name type="scientific">Arsenicitalea aurantiaca</name>
    <dbReference type="NCBI Taxonomy" id="1783274"/>
    <lineage>
        <taxon>Bacteria</taxon>
        <taxon>Pseudomonadati</taxon>
        <taxon>Pseudomonadota</taxon>
        <taxon>Alphaproteobacteria</taxon>
        <taxon>Hyphomicrobiales</taxon>
        <taxon>Devosiaceae</taxon>
        <taxon>Arsenicitalea</taxon>
    </lineage>
</organism>
<keyword evidence="5" id="KW-0274">FAD</keyword>
<dbReference type="PRINTS" id="PR00420">
    <property type="entry name" value="RNGMNOXGNASE"/>
</dbReference>
<evidence type="ECO:0000256" key="2">
    <source>
        <dbReference type="ARBA" id="ARBA00004749"/>
    </source>
</evidence>
<evidence type="ECO:0000256" key="4">
    <source>
        <dbReference type="ARBA" id="ARBA00022630"/>
    </source>
</evidence>
<keyword evidence="8" id="KW-0812">Transmembrane</keyword>
<comment type="cofactor">
    <cofactor evidence="1">
        <name>FAD</name>
        <dbReference type="ChEBI" id="CHEBI:57692"/>
    </cofactor>
</comment>
<sequence length="409" mass="42827">MSSSPAPQRFDVVIVGGGPVGMSLALALTRFMPGLSLALVDRRAFGVPQDQRASAIAAGVRRVFEALGVWGELLPGAEPVRAMRITDSGKGDISRPLFLSFEGDVVPGEPFAHLVPNRAIATALLGALEGKVDFVAPATITGWSGEGGAGLLTLEDGRQLAAPLIVAADGAQSGLRTRAGIGVLGHEYGQAGLVTTIAHSLPHEGIAYEHFRPQGPFASLPLPGNRSSLVWTETLAEAERIRALPAEALGLEIEAAMGSALGRVTPEEGLQAYPLRLQIARSFIGPRLALIGDAAHVVHPIAGQGLNLGLKDVAALAETIVEAMRLGLDHGAPDVLERYQRWRRFDTALMGLVTDGMNRLFSNDVAALRAIRDLGLGMVDRMAPVKSAMIARAAGLSGTGPRLLSGYPL</sequence>
<evidence type="ECO:0000256" key="1">
    <source>
        <dbReference type="ARBA" id="ARBA00001974"/>
    </source>
</evidence>
<feature type="domain" description="FAD-binding" evidence="9">
    <location>
        <begin position="10"/>
        <end position="344"/>
    </location>
</feature>
<keyword evidence="6" id="KW-0560">Oxidoreductase</keyword>